<dbReference type="Proteomes" id="UP001163046">
    <property type="component" value="Unassembled WGS sequence"/>
</dbReference>
<evidence type="ECO:0000313" key="1">
    <source>
        <dbReference type="EMBL" id="KAJ7371082.1"/>
    </source>
</evidence>
<organism evidence="1 2">
    <name type="scientific">Desmophyllum pertusum</name>
    <dbReference type="NCBI Taxonomy" id="174260"/>
    <lineage>
        <taxon>Eukaryota</taxon>
        <taxon>Metazoa</taxon>
        <taxon>Cnidaria</taxon>
        <taxon>Anthozoa</taxon>
        <taxon>Hexacorallia</taxon>
        <taxon>Scleractinia</taxon>
        <taxon>Caryophylliina</taxon>
        <taxon>Caryophylliidae</taxon>
        <taxon>Desmophyllum</taxon>
    </lineage>
</organism>
<evidence type="ECO:0008006" key="3">
    <source>
        <dbReference type="Google" id="ProtNLM"/>
    </source>
</evidence>
<dbReference type="AlphaFoldDB" id="A0A9X0CPA6"/>
<gene>
    <name evidence="1" type="ORF">OS493_027770</name>
</gene>
<dbReference type="EMBL" id="MU826851">
    <property type="protein sequence ID" value="KAJ7371082.1"/>
    <property type="molecule type" value="Genomic_DNA"/>
</dbReference>
<name>A0A9X0CPA6_9CNID</name>
<proteinExistence type="predicted"/>
<keyword evidence="2" id="KW-1185">Reference proteome</keyword>
<dbReference type="OrthoDB" id="5957141at2759"/>
<evidence type="ECO:0000313" key="2">
    <source>
        <dbReference type="Proteomes" id="UP001163046"/>
    </source>
</evidence>
<comment type="caution">
    <text evidence="1">The sequence shown here is derived from an EMBL/GenBank/DDBJ whole genome shotgun (WGS) entry which is preliminary data.</text>
</comment>
<dbReference type="InterPro" id="IPR016024">
    <property type="entry name" value="ARM-type_fold"/>
</dbReference>
<dbReference type="SUPFAM" id="SSF48371">
    <property type="entry name" value="ARM repeat"/>
    <property type="match status" value="1"/>
</dbReference>
<reference evidence="1" key="1">
    <citation type="submission" date="2023-01" db="EMBL/GenBank/DDBJ databases">
        <title>Genome assembly of the deep-sea coral Lophelia pertusa.</title>
        <authorList>
            <person name="Herrera S."/>
            <person name="Cordes E."/>
        </authorList>
    </citation>
    <scope>NUCLEOTIDE SEQUENCE</scope>
    <source>
        <strain evidence="1">USNM1676648</strain>
        <tissue evidence="1">Polyp</tissue>
    </source>
</reference>
<accession>A0A9X0CPA6</accession>
<sequence length="311" mass="34459">MEAMNSLTSCEEEILLLSRKYDVSKPSVHEAMKDAETLDKIFSSQGIPLILESRLVTAVANHSCFHPVNPLNAEVQVNSLLPYLSSPCRWVRSLACSLLRVFASGLDPKGEHIETQVTIICKNLQTTYEESLTVTVKDARFHVCQVIACSSLCLITISWAALLPLNAVKFVLLTLRTVLNILSNPDKCANAFLYQVALDGLGKLLKCPATWNVLSILEKQDTVTEYLHILLDQSKCKDKLADDIVKARMLAVIDNADVLHTILNLPNKLELEKLLKTSAGFITADHLLKRITAVGRPMEITEHYLHNASTG</sequence>
<protein>
    <recommendedName>
        <fullName evidence="3">ARM repeat superfamily protein</fullName>
    </recommendedName>
</protein>